<evidence type="ECO:0000256" key="4">
    <source>
        <dbReference type="ARBA" id="ARBA00022475"/>
    </source>
</evidence>
<dbReference type="AlphaFoldDB" id="A0A1I5PXQ4"/>
<evidence type="ECO:0000313" key="9">
    <source>
        <dbReference type="EMBL" id="GEM02251.1"/>
    </source>
</evidence>
<evidence type="ECO:0000256" key="2">
    <source>
        <dbReference type="ARBA" id="ARBA00009142"/>
    </source>
</evidence>
<keyword evidence="3" id="KW-0813">Transport</keyword>
<comment type="similarity">
    <text evidence="2 8">Belongs to the 4-toluene sulfonate uptake permease (TSUP) (TC 2.A.102) family.</text>
</comment>
<keyword evidence="7 8" id="KW-0472">Membrane</keyword>
<dbReference type="Proteomes" id="UP000242243">
    <property type="component" value="Unassembled WGS sequence"/>
</dbReference>
<evidence type="ECO:0000256" key="5">
    <source>
        <dbReference type="ARBA" id="ARBA00022692"/>
    </source>
</evidence>
<dbReference type="RefSeq" id="WP_159430139.1">
    <property type="nucleotide sequence ID" value="NZ_BJWI01000029.1"/>
</dbReference>
<gene>
    <name evidence="9" type="ORF">HHA03_17830</name>
    <name evidence="10" type="ORF">SAMN05421839_11735</name>
</gene>
<keyword evidence="4 8" id="KW-1003">Cell membrane</keyword>
<dbReference type="GO" id="GO:0005886">
    <property type="term" value="C:plasma membrane"/>
    <property type="evidence" value="ECO:0007669"/>
    <property type="project" value="UniProtKB-SubCell"/>
</dbReference>
<sequence length="246" mass="27425">MFDYSLLEWGILILAGIIIGFSKTGIQGSTIFVVVLMALTFGGIVSSGMMLLLLMVGDVFAVKHYGKEVSVKDILHLLPPAVIGVLLGVWYGQYVNDQQFKMTMGIIVLLCVVLLVYKEIQKAPIKIASHKWLTTLVGVLSGFSSMVGNAAGPIFAIYILSKQIGKRKMISSTAWFFILLNTFKLPFHVFVWQSIQWQHLLLALILLPVIFTGTRIGIWLVSVIEEKTYRMFIFATTVISAIYLFV</sequence>
<evidence type="ECO:0000313" key="12">
    <source>
        <dbReference type="Proteomes" id="UP000321547"/>
    </source>
</evidence>
<evidence type="ECO:0000256" key="1">
    <source>
        <dbReference type="ARBA" id="ARBA00004651"/>
    </source>
</evidence>
<evidence type="ECO:0000313" key="11">
    <source>
        <dbReference type="Proteomes" id="UP000242243"/>
    </source>
</evidence>
<evidence type="ECO:0000256" key="7">
    <source>
        <dbReference type="ARBA" id="ARBA00023136"/>
    </source>
</evidence>
<reference evidence="10 11" key="1">
    <citation type="submission" date="2016-10" db="EMBL/GenBank/DDBJ databases">
        <authorList>
            <person name="de Groot N.N."/>
        </authorList>
    </citation>
    <scope>NUCLEOTIDE SEQUENCE [LARGE SCALE GENOMIC DNA]</scope>
    <source>
        <strain evidence="10 11">DSM 17073</strain>
    </source>
</reference>
<dbReference type="Proteomes" id="UP000321547">
    <property type="component" value="Unassembled WGS sequence"/>
</dbReference>
<feature type="transmembrane region" description="Helical" evidence="8">
    <location>
        <begin position="173"/>
        <end position="195"/>
    </location>
</feature>
<feature type="transmembrane region" description="Helical" evidence="8">
    <location>
        <begin position="31"/>
        <end position="54"/>
    </location>
</feature>
<proteinExistence type="inferred from homology"/>
<dbReference type="InterPro" id="IPR002781">
    <property type="entry name" value="TM_pro_TauE-like"/>
</dbReference>
<feature type="transmembrane region" description="Helical" evidence="8">
    <location>
        <begin position="6"/>
        <end position="24"/>
    </location>
</feature>
<reference evidence="9 12" key="2">
    <citation type="submission" date="2019-07" db="EMBL/GenBank/DDBJ databases">
        <title>Whole genome shotgun sequence of Halolactibacillus halophilus NBRC 100868.</title>
        <authorList>
            <person name="Hosoyama A."/>
            <person name="Uohara A."/>
            <person name="Ohji S."/>
            <person name="Ichikawa N."/>
        </authorList>
    </citation>
    <scope>NUCLEOTIDE SEQUENCE [LARGE SCALE GENOMIC DNA]</scope>
    <source>
        <strain evidence="9 12">NBRC 100868</strain>
    </source>
</reference>
<feature type="transmembrane region" description="Helical" evidence="8">
    <location>
        <begin position="228"/>
        <end position="245"/>
    </location>
</feature>
<evidence type="ECO:0000256" key="8">
    <source>
        <dbReference type="RuleBase" id="RU363041"/>
    </source>
</evidence>
<dbReference type="EMBL" id="FOXC01000017">
    <property type="protein sequence ID" value="SFP38814.1"/>
    <property type="molecule type" value="Genomic_DNA"/>
</dbReference>
<comment type="subcellular location">
    <subcellularLocation>
        <location evidence="1 8">Cell membrane</location>
        <topology evidence="1 8">Multi-pass membrane protein</topology>
    </subcellularLocation>
</comment>
<dbReference type="OrthoDB" id="9801058at2"/>
<feature type="transmembrane region" description="Helical" evidence="8">
    <location>
        <begin position="74"/>
        <end position="92"/>
    </location>
</feature>
<dbReference type="EMBL" id="BJWI01000029">
    <property type="protein sequence ID" value="GEM02251.1"/>
    <property type="molecule type" value="Genomic_DNA"/>
</dbReference>
<evidence type="ECO:0000256" key="6">
    <source>
        <dbReference type="ARBA" id="ARBA00022989"/>
    </source>
</evidence>
<dbReference type="InterPro" id="IPR052017">
    <property type="entry name" value="TSUP"/>
</dbReference>
<accession>A0A1I5PXQ4</accession>
<name>A0A1I5PXQ4_9BACI</name>
<keyword evidence="12" id="KW-1185">Reference proteome</keyword>
<protein>
    <recommendedName>
        <fullName evidence="8">Probable membrane transporter protein</fullName>
    </recommendedName>
</protein>
<evidence type="ECO:0000256" key="3">
    <source>
        <dbReference type="ARBA" id="ARBA00022448"/>
    </source>
</evidence>
<evidence type="ECO:0000313" key="10">
    <source>
        <dbReference type="EMBL" id="SFP38814.1"/>
    </source>
</evidence>
<keyword evidence="6 8" id="KW-1133">Transmembrane helix</keyword>
<feature type="transmembrane region" description="Helical" evidence="8">
    <location>
        <begin position="137"/>
        <end position="161"/>
    </location>
</feature>
<dbReference type="Pfam" id="PF01925">
    <property type="entry name" value="TauE"/>
    <property type="match status" value="1"/>
</dbReference>
<organism evidence="10 11">
    <name type="scientific">Halolactibacillus halophilus</name>
    <dbReference type="NCBI Taxonomy" id="306540"/>
    <lineage>
        <taxon>Bacteria</taxon>
        <taxon>Bacillati</taxon>
        <taxon>Bacillota</taxon>
        <taxon>Bacilli</taxon>
        <taxon>Bacillales</taxon>
        <taxon>Bacillaceae</taxon>
        <taxon>Halolactibacillus</taxon>
    </lineage>
</organism>
<dbReference type="PANTHER" id="PTHR30269">
    <property type="entry name" value="TRANSMEMBRANE PROTEIN YFCA"/>
    <property type="match status" value="1"/>
</dbReference>
<feature type="transmembrane region" description="Helical" evidence="8">
    <location>
        <begin position="99"/>
        <end position="117"/>
    </location>
</feature>
<dbReference type="PANTHER" id="PTHR30269:SF23">
    <property type="entry name" value="MEMBRANE TRANSPORTER PROTEIN YDHB-RELATED"/>
    <property type="match status" value="1"/>
</dbReference>
<keyword evidence="5 8" id="KW-0812">Transmembrane</keyword>
<dbReference type="STRING" id="306540.SAMN05421839_11735"/>
<feature type="transmembrane region" description="Helical" evidence="8">
    <location>
        <begin position="201"/>
        <end position="221"/>
    </location>
</feature>